<sequence>MNLTSSRNLQGCGHLLFLGFNQDQGCFACGSEDGFRVYNTDPLRLKEKEDLEGGGGIAQVEMLFRCNFLALVGGGANPKYPPNKVFIWDDIKKATVIELEFSSPVCSVRLRRERIVVVLHSLVKVFSFAQDPQQLHVFDTAPNPRGICALCPSGSQAILSFPSRICGSVILVNLETPDQPRLEIAAHEAPIQCLQMNVAGSRLATASEKGTLVRVFDTSNGNMLHEFRRGSQPATIYCLNFNQDSSLLCVSSNHGTIHIFALQDKRSNKVSALKTAAPLLPKYFSSKYESGAGVKSFSLQPNLDPVYVRLVRSQNLLLLLAVMEVTSNSC</sequence>
<dbReference type="OrthoDB" id="1667587at2759"/>
<dbReference type="Gene3D" id="2.130.10.10">
    <property type="entry name" value="YVTN repeat-like/Quinoprotein amine dehydrogenase"/>
    <property type="match status" value="1"/>
</dbReference>
<protein>
    <recommendedName>
        <fullName evidence="6">WD repeat domain phosphoinositide-interacting protein 3</fullName>
    </recommendedName>
</protein>
<evidence type="ECO:0000256" key="2">
    <source>
        <dbReference type="ARBA" id="ARBA00022737"/>
    </source>
</evidence>
<organism evidence="5">
    <name type="scientific">Cyprideis torosa</name>
    <dbReference type="NCBI Taxonomy" id="163714"/>
    <lineage>
        <taxon>Eukaryota</taxon>
        <taxon>Metazoa</taxon>
        <taxon>Ecdysozoa</taxon>
        <taxon>Arthropoda</taxon>
        <taxon>Crustacea</taxon>
        <taxon>Oligostraca</taxon>
        <taxon>Ostracoda</taxon>
        <taxon>Podocopa</taxon>
        <taxon>Podocopida</taxon>
        <taxon>Cytherocopina</taxon>
        <taxon>Cytheroidea</taxon>
        <taxon>Cytherideidae</taxon>
        <taxon>Cyprideis</taxon>
    </lineage>
</organism>
<dbReference type="SUPFAM" id="SSF50978">
    <property type="entry name" value="WD40 repeat-like"/>
    <property type="match status" value="1"/>
</dbReference>
<evidence type="ECO:0000256" key="4">
    <source>
        <dbReference type="ARBA" id="ARBA00025740"/>
    </source>
</evidence>
<keyword evidence="2" id="KW-0677">Repeat</keyword>
<gene>
    <name evidence="5" type="ORF">CTOB1V02_LOCUS5117</name>
</gene>
<keyword evidence="3" id="KW-0072">Autophagy</keyword>
<reference evidence="5" key="1">
    <citation type="submission" date="2020-11" db="EMBL/GenBank/DDBJ databases">
        <authorList>
            <person name="Tran Van P."/>
        </authorList>
    </citation>
    <scope>NUCLEOTIDE SEQUENCE</scope>
</reference>
<name>A0A7R8ZPX3_9CRUS</name>
<dbReference type="InterPro" id="IPR036322">
    <property type="entry name" value="WD40_repeat_dom_sf"/>
</dbReference>
<dbReference type="SMART" id="SM00320">
    <property type="entry name" value="WD40"/>
    <property type="match status" value="3"/>
</dbReference>
<dbReference type="InterPro" id="IPR048720">
    <property type="entry name" value="PROPPIN"/>
</dbReference>
<keyword evidence="1" id="KW-0853">WD repeat</keyword>
<accession>A0A7R8ZPX3</accession>
<dbReference type="GO" id="GO:0005737">
    <property type="term" value="C:cytoplasm"/>
    <property type="evidence" value="ECO:0007669"/>
    <property type="project" value="UniProtKB-ARBA"/>
</dbReference>
<evidence type="ECO:0000256" key="3">
    <source>
        <dbReference type="ARBA" id="ARBA00023006"/>
    </source>
</evidence>
<dbReference type="GO" id="GO:0006914">
    <property type="term" value="P:autophagy"/>
    <property type="evidence" value="ECO:0007669"/>
    <property type="project" value="UniProtKB-KW"/>
</dbReference>
<dbReference type="PANTHER" id="PTHR11227">
    <property type="entry name" value="WD-REPEAT PROTEIN INTERACTING WITH PHOSPHOINOSIDES WIPI -RELATED"/>
    <property type="match status" value="1"/>
</dbReference>
<evidence type="ECO:0008006" key="6">
    <source>
        <dbReference type="Google" id="ProtNLM"/>
    </source>
</evidence>
<dbReference type="Pfam" id="PF21032">
    <property type="entry name" value="PROPPIN"/>
    <property type="match status" value="1"/>
</dbReference>
<comment type="similarity">
    <text evidence="4">Belongs to the WD repeat PROPPIN family.</text>
</comment>
<dbReference type="InterPro" id="IPR015943">
    <property type="entry name" value="WD40/YVTN_repeat-like_dom_sf"/>
</dbReference>
<proteinExistence type="inferred from homology"/>
<dbReference type="AlphaFoldDB" id="A0A7R8ZPX3"/>
<dbReference type="InterPro" id="IPR001680">
    <property type="entry name" value="WD40_rpt"/>
</dbReference>
<evidence type="ECO:0000256" key="1">
    <source>
        <dbReference type="ARBA" id="ARBA00022574"/>
    </source>
</evidence>
<dbReference type="EMBL" id="OB661069">
    <property type="protein sequence ID" value="CAD7227208.1"/>
    <property type="molecule type" value="Genomic_DNA"/>
</dbReference>
<evidence type="ECO:0000313" key="5">
    <source>
        <dbReference type="EMBL" id="CAD7227208.1"/>
    </source>
</evidence>